<feature type="region of interest" description="Disordered" evidence="2">
    <location>
        <begin position="450"/>
        <end position="516"/>
    </location>
</feature>
<feature type="region of interest" description="Disordered" evidence="2">
    <location>
        <begin position="378"/>
        <end position="419"/>
    </location>
</feature>
<feature type="region of interest" description="Disordered" evidence="2">
    <location>
        <begin position="528"/>
        <end position="584"/>
    </location>
</feature>
<protein>
    <submittedName>
        <fullName evidence="3">Uncharacterized protein</fullName>
    </submittedName>
</protein>
<dbReference type="PANTHER" id="PTHR38120:SF1">
    <property type="entry name" value="M PROTEIN, SEROTYPE 2.1"/>
    <property type="match status" value="1"/>
</dbReference>
<dbReference type="Proteomes" id="UP000650833">
    <property type="component" value="Unassembled WGS sequence"/>
</dbReference>
<evidence type="ECO:0000256" key="2">
    <source>
        <dbReference type="SAM" id="MobiDB-lite"/>
    </source>
</evidence>
<feature type="compositionally biased region" description="Gly residues" evidence="2">
    <location>
        <begin position="398"/>
        <end position="413"/>
    </location>
</feature>
<proteinExistence type="predicted"/>
<gene>
    <name evidence="3" type="ORF">INT46_009333</name>
</gene>
<feature type="compositionally biased region" description="Low complexity" evidence="2">
    <location>
        <begin position="533"/>
        <end position="543"/>
    </location>
</feature>
<evidence type="ECO:0000313" key="3">
    <source>
        <dbReference type="EMBL" id="KAG2199469.1"/>
    </source>
</evidence>
<keyword evidence="4" id="KW-1185">Reference proteome</keyword>
<reference evidence="3" key="1">
    <citation type="submission" date="2020-12" db="EMBL/GenBank/DDBJ databases">
        <title>Metabolic potential, ecology and presence of endohyphal bacteria is reflected in genomic diversity of Mucoromycotina.</title>
        <authorList>
            <person name="Muszewska A."/>
            <person name="Okrasinska A."/>
            <person name="Steczkiewicz K."/>
            <person name="Drgas O."/>
            <person name="Orlowska M."/>
            <person name="Perlinska-Lenart U."/>
            <person name="Aleksandrzak-Piekarczyk T."/>
            <person name="Szatraj K."/>
            <person name="Zielenkiewicz U."/>
            <person name="Pilsyk S."/>
            <person name="Malc E."/>
            <person name="Mieczkowski P."/>
            <person name="Kruszewska J.S."/>
            <person name="Biernat P."/>
            <person name="Pawlowska J."/>
        </authorList>
    </citation>
    <scope>NUCLEOTIDE SEQUENCE</scope>
    <source>
        <strain evidence="3">CBS 226.32</strain>
    </source>
</reference>
<dbReference type="OrthoDB" id="2121319at2759"/>
<feature type="compositionally biased region" description="Low complexity" evidence="2">
    <location>
        <begin position="562"/>
        <end position="573"/>
    </location>
</feature>
<feature type="compositionally biased region" description="Low complexity" evidence="2">
    <location>
        <begin position="497"/>
        <end position="512"/>
    </location>
</feature>
<evidence type="ECO:0000313" key="4">
    <source>
        <dbReference type="Proteomes" id="UP000650833"/>
    </source>
</evidence>
<feature type="coiled-coil region" evidence="1">
    <location>
        <begin position="329"/>
        <end position="359"/>
    </location>
</feature>
<dbReference type="AlphaFoldDB" id="A0A8H7QVD4"/>
<name>A0A8H7QVD4_9FUNG</name>
<dbReference type="EMBL" id="JAEPRC010000350">
    <property type="protein sequence ID" value="KAG2199469.1"/>
    <property type="molecule type" value="Genomic_DNA"/>
</dbReference>
<keyword evidence="1" id="KW-0175">Coiled coil</keyword>
<dbReference type="PANTHER" id="PTHR38120">
    <property type="entry name" value="EXPRESSED PROTEIN"/>
    <property type="match status" value="1"/>
</dbReference>
<comment type="caution">
    <text evidence="3">The sequence shown here is derived from an EMBL/GenBank/DDBJ whole genome shotgun (WGS) entry which is preliminary data.</text>
</comment>
<accession>A0A8H7QVD4</accession>
<evidence type="ECO:0000256" key="1">
    <source>
        <dbReference type="SAM" id="Coils"/>
    </source>
</evidence>
<feature type="coiled-coil region" evidence="1">
    <location>
        <begin position="10"/>
        <end position="125"/>
    </location>
</feature>
<feature type="region of interest" description="Disordered" evidence="2">
    <location>
        <begin position="426"/>
        <end position="445"/>
    </location>
</feature>
<feature type="compositionally biased region" description="Polar residues" evidence="2">
    <location>
        <begin position="426"/>
        <end position="442"/>
    </location>
</feature>
<sequence length="584" mass="64584">MTTNELTILIQSLQEQIKQGQEIENELRHDIDNQSRQQKALNNDNDYLRQKLAAIQLDNSNYGNTQARLETQLYAQEQDMSRLRKEIQQLTKSKKDVEKKLNSELQDYENDKSMWQQREADLYNQIRSLSINNLGEPRTPRTPRRRSVTANTLGIMSPFTSGLVDIGENQSDTTSNDNDGNTLSVLDERPTPKLAAIDSSYARETKIAQRTIKAQDKMIFDLKSEVEKLKSVIQEQQNESQTQSLHASHLQHEVASIKEVNRGLMEENESYQILLHEKTINGEFMMNPIMQVDDNPAMRESISTSSNNQGLNLAAELASSIPDWNNRKESESDQTIQKLNEENKTLQDTNRALQLYMNKILMKIINNKQLEDVLSIDQPSKSTNHQSSDAVNNKSSAEGGGIGGSAGTNGSRGGVAPAPTKTVSTVASATNGSASKSPSSNNRQRRRTISYWGNKAPPPPPSKSASQQEIDGLETKEEKRRHSSIVQKATPPQPERSMSTTTTGSNSSTNGGWAKALRRMSGIGWATVKEEPVSSSPAPAIVSNDSAVGSLSEDENVENASRKSSGSSTPSIRRSNELGTLSEE</sequence>
<organism evidence="3 4">
    <name type="scientific">Mucor plumbeus</name>
    <dbReference type="NCBI Taxonomy" id="97098"/>
    <lineage>
        <taxon>Eukaryota</taxon>
        <taxon>Fungi</taxon>
        <taxon>Fungi incertae sedis</taxon>
        <taxon>Mucoromycota</taxon>
        <taxon>Mucoromycotina</taxon>
        <taxon>Mucoromycetes</taxon>
        <taxon>Mucorales</taxon>
        <taxon>Mucorineae</taxon>
        <taxon>Mucoraceae</taxon>
        <taxon>Mucor</taxon>
    </lineage>
</organism>
<feature type="compositionally biased region" description="Polar residues" evidence="2">
    <location>
        <begin position="378"/>
        <end position="394"/>
    </location>
</feature>